<proteinExistence type="predicted"/>
<protein>
    <submittedName>
        <fullName evidence="1">Ferredoxin</fullName>
    </submittedName>
</protein>
<dbReference type="Gene3D" id="3.30.70.20">
    <property type="match status" value="1"/>
</dbReference>
<evidence type="ECO:0000313" key="1">
    <source>
        <dbReference type="EMBL" id="MFM9414093.1"/>
    </source>
</evidence>
<gene>
    <name evidence="1" type="ORF">ACKQTC_06910</name>
</gene>
<accession>A0ABW9H146</accession>
<dbReference type="Proteomes" id="UP001631949">
    <property type="component" value="Unassembled WGS sequence"/>
</dbReference>
<sequence>MYISIAGGCVGCGACEALAPDLFTLDRAQLVQLKEAEPAAEDLQAQARQAAKLCPKQIIFIEED</sequence>
<keyword evidence="2" id="KW-1185">Reference proteome</keyword>
<name>A0ABW9H146_9FIRM</name>
<evidence type="ECO:0000313" key="2">
    <source>
        <dbReference type="Proteomes" id="UP001631949"/>
    </source>
</evidence>
<dbReference type="RefSeq" id="WP_408977706.1">
    <property type="nucleotide sequence ID" value="NZ_JBJUVG010000009.1"/>
</dbReference>
<comment type="caution">
    <text evidence="1">The sequence shown here is derived from an EMBL/GenBank/DDBJ whole genome shotgun (WGS) entry which is preliminary data.</text>
</comment>
<dbReference type="Pfam" id="PF13370">
    <property type="entry name" value="Fer4_13"/>
    <property type="match status" value="1"/>
</dbReference>
<reference evidence="1 2" key="1">
    <citation type="journal article" date="2016" name="Int. J. Syst. Evol. Microbiol.">
        <title>Peptococcus simiae sp. nov., isolated from rhesus macaque faeces and emended description of the genus Peptococcus.</title>
        <authorList>
            <person name="Shkoporov A.N."/>
            <person name="Efimov B.A."/>
            <person name="Kondova I."/>
            <person name="Ouwerling B."/>
            <person name="Chaplin A.V."/>
            <person name="Shcherbakova V.A."/>
            <person name="Langermans J.A.M."/>
        </authorList>
    </citation>
    <scope>NUCLEOTIDE SEQUENCE [LARGE SCALE GENOMIC DNA]</scope>
    <source>
        <strain evidence="1 2">M108</strain>
    </source>
</reference>
<dbReference type="EMBL" id="JBJUVG010000009">
    <property type="protein sequence ID" value="MFM9414093.1"/>
    <property type="molecule type" value="Genomic_DNA"/>
</dbReference>
<organism evidence="1 2">
    <name type="scientific">Peptococcus simiae</name>
    <dbReference type="NCBI Taxonomy" id="1643805"/>
    <lineage>
        <taxon>Bacteria</taxon>
        <taxon>Bacillati</taxon>
        <taxon>Bacillota</taxon>
        <taxon>Clostridia</taxon>
        <taxon>Eubacteriales</taxon>
        <taxon>Peptococcaceae</taxon>
        <taxon>Peptococcus</taxon>
    </lineage>
</organism>
<dbReference type="SUPFAM" id="SSF54862">
    <property type="entry name" value="4Fe-4S ferredoxins"/>
    <property type="match status" value="1"/>
</dbReference>